<feature type="chain" id="PRO_5045916951" evidence="1">
    <location>
        <begin position="22"/>
        <end position="516"/>
    </location>
</feature>
<comment type="caution">
    <text evidence="2">The sequence shown here is derived from an EMBL/GenBank/DDBJ whole genome shotgun (WGS) entry which is preliminary data.</text>
</comment>
<keyword evidence="3" id="KW-1185">Reference proteome</keyword>
<evidence type="ECO:0000256" key="1">
    <source>
        <dbReference type="SAM" id="SignalP"/>
    </source>
</evidence>
<evidence type="ECO:0000313" key="3">
    <source>
        <dbReference type="Proteomes" id="UP001300692"/>
    </source>
</evidence>
<protein>
    <submittedName>
        <fullName evidence="2">Uncharacterized protein</fullName>
    </submittedName>
</protein>
<reference evidence="2 3" key="1">
    <citation type="submission" date="2022-10" db="EMBL/GenBank/DDBJ databases">
        <title>Comparative genomics and taxonomic characterization of three novel marine species of genus Reichenbachiella exhibiting antioxidant and polysaccharide degradation activities.</title>
        <authorList>
            <person name="Muhammad N."/>
            <person name="Lee Y.-J."/>
            <person name="Ko J."/>
            <person name="Kim S.-G."/>
        </authorList>
    </citation>
    <scope>NUCLEOTIDE SEQUENCE [LARGE SCALE GENOMIC DNA]</scope>
    <source>
        <strain evidence="2 3">ABR2-5</strain>
    </source>
</reference>
<dbReference type="RefSeq" id="WP_264136533.1">
    <property type="nucleotide sequence ID" value="NZ_JAOYOD010000001.1"/>
</dbReference>
<evidence type="ECO:0000313" key="2">
    <source>
        <dbReference type="EMBL" id="MCV9385750.1"/>
    </source>
</evidence>
<keyword evidence="1" id="KW-0732">Signal</keyword>
<sequence>MCRKLLLYMLLILISTSNVWSQDNDTLASLISQTKRVEYEVSNQDLRFELVQADQEGVMIVRETSIRTDNGHAWALYMLDTALVEQWKVDLSVSYGMDFLGHDFNGESFFLLFTKDEYKLEELYVIKIDKKDGKLSDYHVNTVLPMSLTHFEVIGHSLIFGGESSNRPVVLFYQLEENKPKVLPGVYNNKSEIIDIITNDEAGIFTVILNEKAQKRNITISLKVFSDEGRTIHKSSLKTEYEKSLIDGVPTDFDDGIQYIAGTYSARNSDISRGIYIAKLVYGEQEFVKYHSYADLENFFAYMTDRRESKMKRKIEKKKDSGKDFNLNYRLMVHDIVERNGEYILIGEAYYPKYSSSTSIQGSMMNPYEQAGQQPGYAQPKLLGYNYTHAIVVGFSPDGEILWDNSFEINDVMVFPLIENVQVSVEEDRILLMYAFDNELKTKMIQGDSVLEGKSINSIKLKYEKDEVRENISGMQGVKWWYGDKFYAYGMQKIKNKEDAGVELNRKVFYINKVEN</sequence>
<organism evidence="2 3">
    <name type="scientific">Reichenbachiella ulvae</name>
    <dbReference type="NCBI Taxonomy" id="2980104"/>
    <lineage>
        <taxon>Bacteria</taxon>
        <taxon>Pseudomonadati</taxon>
        <taxon>Bacteroidota</taxon>
        <taxon>Cytophagia</taxon>
        <taxon>Cytophagales</taxon>
        <taxon>Reichenbachiellaceae</taxon>
        <taxon>Reichenbachiella</taxon>
    </lineage>
</organism>
<gene>
    <name evidence="2" type="ORF">N7U62_03705</name>
</gene>
<accession>A0ABT3CPW1</accession>
<dbReference type="EMBL" id="JAOYOD010000001">
    <property type="protein sequence ID" value="MCV9385750.1"/>
    <property type="molecule type" value="Genomic_DNA"/>
</dbReference>
<proteinExistence type="predicted"/>
<feature type="signal peptide" evidence="1">
    <location>
        <begin position="1"/>
        <end position="21"/>
    </location>
</feature>
<name>A0ABT3CPW1_9BACT</name>
<dbReference type="Proteomes" id="UP001300692">
    <property type="component" value="Unassembled WGS sequence"/>
</dbReference>